<gene>
    <name evidence="2" type="ORF">K432DRAFT_355163</name>
</gene>
<organism evidence="2 3">
    <name type="scientific">Lepidopterella palustris CBS 459.81</name>
    <dbReference type="NCBI Taxonomy" id="1314670"/>
    <lineage>
        <taxon>Eukaryota</taxon>
        <taxon>Fungi</taxon>
        <taxon>Dikarya</taxon>
        <taxon>Ascomycota</taxon>
        <taxon>Pezizomycotina</taxon>
        <taxon>Dothideomycetes</taxon>
        <taxon>Pleosporomycetidae</taxon>
        <taxon>Mytilinidiales</taxon>
        <taxon>Argynnaceae</taxon>
        <taxon>Lepidopterella</taxon>
    </lineage>
</organism>
<feature type="region of interest" description="Disordered" evidence="1">
    <location>
        <begin position="1"/>
        <end position="74"/>
    </location>
</feature>
<dbReference type="EMBL" id="KV745011">
    <property type="protein sequence ID" value="OCK79330.1"/>
    <property type="molecule type" value="Genomic_DNA"/>
</dbReference>
<dbReference type="PANTHER" id="PTHR43591:SF31">
    <property type="entry name" value="LAEA-LIKE, PUTATIVE (AFU_ORTHOLOGUE AFUA_8G01930)-RELATED"/>
    <property type="match status" value="1"/>
</dbReference>
<dbReference type="SUPFAM" id="SSF53335">
    <property type="entry name" value="S-adenosyl-L-methionine-dependent methyltransferases"/>
    <property type="match status" value="1"/>
</dbReference>
<protein>
    <submittedName>
        <fullName evidence="2">S-adenosyl-L-methionine-dependent methyltransferase</fullName>
    </submittedName>
</protein>
<dbReference type="OrthoDB" id="2013972at2759"/>
<accession>A0A8E2E8E9</accession>
<evidence type="ECO:0000256" key="1">
    <source>
        <dbReference type="SAM" id="MobiDB-lite"/>
    </source>
</evidence>
<evidence type="ECO:0000313" key="2">
    <source>
        <dbReference type="EMBL" id="OCK79330.1"/>
    </source>
</evidence>
<dbReference type="PANTHER" id="PTHR43591">
    <property type="entry name" value="METHYLTRANSFERASE"/>
    <property type="match status" value="1"/>
</dbReference>
<keyword evidence="2" id="KW-0489">Methyltransferase</keyword>
<dbReference type="GO" id="GO:0032259">
    <property type="term" value="P:methylation"/>
    <property type="evidence" value="ECO:0007669"/>
    <property type="project" value="UniProtKB-KW"/>
</dbReference>
<feature type="compositionally biased region" description="Low complexity" evidence="1">
    <location>
        <begin position="8"/>
        <end position="27"/>
    </location>
</feature>
<name>A0A8E2E8E9_9PEZI</name>
<dbReference type="Pfam" id="PF13489">
    <property type="entry name" value="Methyltransf_23"/>
    <property type="match status" value="1"/>
</dbReference>
<dbReference type="GO" id="GO:0008168">
    <property type="term" value="F:methyltransferase activity"/>
    <property type="evidence" value="ECO:0007669"/>
    <property type="project" value="UniProtKB-KW"/>
</dbReference>
<evidence type="ECO:0000313" key="3">
    <source>
        <dbReference type="Proteomes" id="UP000250266"/>
    </source>
</evidence>
<dbReference type="InterPro" id="IPR029063">
    <property type="entry name" value="SAM-dependent_MTases_sf"/>
</dbReference>
<keyword evidence="2" id="KW-0808">Transferase</keyword>
<dbReference type="Proteomes" id="UP000250266">
    <property type="component" value="Unassembled WGS sequence"/>
</dbReference>
<reference evidence="2 3" key="1">
    <citation type="journal article" date="2016" name="Nat. Commun.">
        <title>Ectomycorrhizal ecology is imprinted in the genome of the dominant symbiotic fungus Cenococcum geophilum.</title>
        <authorList>
            <consortium name="DOE Joint Genome Institute"/>
            <person name="Peter M."/>
            <person name="Kohler A."/>
            <person name="Ohm R.A."/>
            <person name="Kuo A."/>
            <person name="Krutzmann J."/>
            <person name="Morin E."/>
            <person name="Arend M."/>
            <person name="Barry K.W."/>
            <person name="Binder M."/>
            <person name="Choi C."/>
            <person name="Clum A."/>
            <person name="Copeland A."/>
            <person name="Grisel N."/>
            <person name="Haridas S."/>
            <person name="Kipfer T."/>
            <person name="LaButti K."/>
            <person name="Lindquist E."/>
            <person name="Lipzen A."/>
            <person name="Maire R."/>
            <person name="Meier B."/>
            <person name="Mihaltcheva S."/>
            <person name="Molinier V."/>
            <person name="Murat C."/>
            <person name="Poggeler S."/>
            <person name="Quandt C.A."/>
            <person name="Sperisen C."/>
            <person name="Tritt A."/>
            <person name="Tisserant E."/>
            <person name="Crous P.W."/>
            <person name="Henrissat B."/>
            <person name="Nehls U."/>
            <person name="Egli S."/>
            <person name="Spatafora J.W."/>
            <person name="Grigoriev I.V."/>
            <person name="Martin F.M."/>
        </authorList>
    </citation>
    <scope>NUCLEOTIDE SEQUENCE [LARGE SCALE GENOMIC DNA]</scope>
    <source>
        <strain evidence="2 3">CBS 459.81</strain>
    </source>
</reference>
<keyword evidence="3" id="KW-1185">Reference proteome</keyword>
<proteinExistence type="predicted"/>
<feature type="compositionally biased region" description="Acidic residues" evidence="1">
    <location>
        <begin position="35"/>
        <end position="47"/>
    </location>
</feature>
<sequence length="374" mass="42480">MSAQDSVPTPAATAPIDPIPTTSTPDINAAPHDPEDPETGEIEDPDNESSRFYGPEPDSNPSDGDSALGDYRSTRSTSVSSYVYDYQYENGRRYHARRYSTEYDLPNDEKESDRLDLQHHLFLLTLSGALHRAPISKNVQEVLDVGTGTGIWAIDFADQYESSKVTGTDLSPIQPAFVPPNCQFYVDNMEEDWTFDHKFDYIHGRMIVVGMRNWERFFQQCYDNLHPGGWVEIQDLNFPLRCDDGTAGPESPPMTWSSLMIEGAAKLGVDLSASNRFRDIMSNVGFEEVTVEHHAWPINSWPKDQNEKEKGMWVLQNVLEGLQGFSMGYYTRGLRWRAEEVDVFLASVRERMKDKRSHVYLPIGVFYARKPMGI</sequence>
<dbReference type="CDD" id="cd02440">
    <property type="entry name" value="AdoMet_MTases"/>
    <property type="match status" value="1"/>
</dbReference>
<dbReference type="Gene3D" id="3.40.50.150">
    <property type="entry name" value="Vaccinia Virus protein VP39"/>
    <property type="match status" value="1"/>
</dbReference>
<dbReference type="AlphaFoldDB" id="A0A8E2E8E9"/>